<dbReference type="SUPFAM" id="SSF52799">
    <property type="entry name" value="(Phosphotyrosine protein) phosphatases II"/>
    <property type="match status" value="1"/>
</dbReference>
<dbReference type="Gene3D" id="3.90.190.10">
    <property type="entry name" value="Protein tyrosine phosphatase superfamily"/>
    <property type="match status" value="1"/>
</dbReference>
<dbReference type="AlphaFoldDB" id="A0A652YL26"/>
<dbReference type="InterPro" id="IPR029021">
    <property type="entry name" value="Prot-tyrosine_phosphatase-like"/>
</dbReference>
<gene>
    <name evidence="2" type="ORF">FNL38_106143</name>
</gene>
<protein>
    <submittedName>
        <fullName evidence="2">Protein-tyrosine phosphatase</fullName>
    </submittedName>
</protein>
<dbReference type="InterPro" id="IPR026893">
    <property type="entry name" value="Tyr/Ser_Pase_IphP-type"/>
</dbReference>
<dbReference type="Pfam" id="PF13350">
    <property type="entry name" value="Y_phosphatase3"/>
    <property type="match status" value="1"/>
</dbReference>
<comment type="caution">
    <text evidence="2">The sequence shown here is derived from an EMBL/GenBank/DDBJ whole genome shotgun (WGS) entry which is preliminary data.</text>
</comment>
<dbReference type="PANTHER" id="PTHR31126">
    <property type="entry name" value="TYROSINE-PROTEIN PHOSPHATASE"/>
    <property type="match status" value="1"/>
</dbReference>
<reference evidence="2" key="1">
    <citation type="submission" date="2019-07" db="EMBL/GenBank/DDBJ databases">
        <title>Genomic Encyclopedia of Type Strains, Phase IV (KMG-IV): sequencing the most valuable type-strain genomes for metagenomic binning, comparative biology and taxonomic classification.</title>
        <authorList>
            <person name="Goeker M."/>
        </authorList>
    </citation>
    <scope>NUCLEOTIDE SEQUENCE</scope>
    <source>
        <strain evidence="2">DSM 44596</strain>
    </source>
</reference>
<dbReference type="PANTHER" id="PTHR31126:SF1">
    <property type="entry name" value="TYROSINE SPECIFIC PROTEIN PHOSPHATASES DOMAIN-CONTAINING PROTEIN"/>
    <property type="match status" value="1"/>
</dbReference>
<accession>A0A652YL26</accession>
<evidence type="ECO:0000256" key="1">
    <source>
        <dbReference type="ARBA" id="ARBA00009580"/>
    </source>
</evidence>
<comment type="similarity">
    <text evidence="1">Belongs to the protein-tyrosine phosphatase family.</text>
</comment>
<dbReference type="InterPro" id="IPR016130">
    <property type="entry name" value="Tyr_Pase_AS"/>
</dbReference>
<evidence type="ECO:0000313" key="2">
    <source>
        <dbReference type="EMBL" id="TYQ02324.1"/>
    </source>
</evidence>
<dbReference type="EMBL" id="VNIQ01000006">
    <property type="protein sequence ID" value="TYQ02324.1"/>
    <property type="molecule type" value="Genomic_DNA"/>
</dbReference>
<organism evidence="2">
    <name type="scientific">Nocardia globerula</name>
    <dbReference type="NCBI Taxonomy" id="1818"/>
    <lineage>
        <taxon>Bacteria</taxon>
        <taxon>Bacillati</taxon>
        <taxon>Actinomycetota</taxon>
        <taxon>Actinomycetes</taxon>
        <taxon>Mycobacteriales</taxon>
        <taxon>Nocardiaceae</taxon>
        <taxon>Nocardia</taxon>
    </lineage>
</organism>
<sequence>MTGLSVSTTVRKNRLAVTLAVAGALVFAGSTVAVADPTGALGFGSSALGSSQELVAPTPRLASVDNFRDVAGDGAGYRGVGGVQMNRGVFYRSNALLPNDADLAALDGLGITAVYDLRTEPEIVGKEDRLPAKATYTWLPTLSGNLGGISGKLKSPADAVAFMQDLNRSFVTDAAVRASFATLFNSLADTSGAQIVHCTSGKDRTGWTSALLQSMVGVPWDTIMADYLLTNEYSRLSIDRQLAGAAAASGPEMAAIYSPILHVDASYLEAGFAQLEADYGTVYNYLLTGLNLSPQTIAVLVNKLVG</sequence>
<dbReference type="GO" id="GO:0004721">
    <property type="term" value="F:phosphoprotein phosphatase activity"/>
    <property type="evidence" value="ECO:0007669"/>
    <property type="project" value="InterPro"/>
</dbReference>
<proteinExistence type="inferred from homology"/>
<dbReference type="PROSITE" id="PS00383">
    <property type="entry name" value="TYR_PHOSPHATASE_1"/>
    <property type="match status" value="1"/>
</dbReference>
<name>A0A652YL26_NOCGL</name>